<dbReference type="Proteomes" id="UP000006056">
    <property type="component" value="Chromosome"/>
</dbReference>
<proteinExistence type="predicted"/>
<dbReference type="KEGG" id="trs:Terro_0374"/>
<reference evidence="1 2" key="1">
    <citation type="submission" date="2012-06" db="EMBL/GenBank/DDBJ databases">
        <title>Complete genome of Terriglobus roseus DSM 18391.</title>
        <authorList>
            <consortium name="US DOE Joint Genome Institute (JGI-PGF)"/>
            <person name="Lucas S."/>
            <person name="Copeland A."/>
            <person name="Lapidus A."/>
            <person name="Glavina del Rio T."/>
            <person name="Dalin E."/>
            <person name="Tice H."/>
            <person name="Bruce D."/>
            <person name="Goodwin L."/>
            <person name="Pitluck S."/>
            <person name="Peters L."/>
            <person name="Mikhailova N."/>
            <person name="Munk A.C.C."/>
            <person name="Kyrpides N."/>
            <person name="Mavromatis K."/>
            <person name="Ivanova N."/>
            <person name="Brettin T."/>
            <person name="Detter J.C."/>
            <person name="Han C."/>
            <person name="Larimer F."/>
            <person name="Land M."/>
            <person name="Hauser L."/>
            <person name="Markowitz V."/>
            <person name="Cheng J.-F."/>
            <person name="Hugenholtz P."/>
            <person name="Woyke T."/>
            <person name="Wu D."/>
            <person name="Brambilla E."/>
            <person name="Klenk H.-P."/>
            <person name="Eisen J.A."/>
        </authorList>
    </citation>
    <scope>NUCLEOTIDE SEQUENCE [LARGE SCALE GENOMIC DNA]</scope>
    <source>
        <strain evidence="2">DSM 18391 / NRRL B-41598 / KBS 63</strain>
    </source>
</reference>
<evidence type="ECO:0008006" key="3">
    <source>
        <dbReference type="Google" id="ProtNLM"/>
    </source>
</evidence>
<gene>
    <name evidence="1" type="ordered locus">Terro_0374</name>
</gene>
<dbReference type="AlphaFoldDB" id="I3ZBV5"/>
<keyword evidence="2" id="KW-1185">Reference proteome</keyword>
<dbReference type="STRING" id="926566.Terro_0374"/>
<dbReference type="OrthoDB" id="109506at2"/>
<dbReference type="eggNOG" id="ENOG5032SFR">
    <property type="taxonomic scope" value="Bacteria"/>
</dbReference>
<dbReference type="RefSeq" id="WP_014784292.1">
    <property type="nucleotide sequence ID" value="NC_018014.1"/>
</dbReference>
<accession>I3ZBV5</accession>
<evidence type="ECO:0000313" key="2">
    <source>
        <dbReference type="Proteomes" id="UP000006056"/>
    </source>
</evidence>
<protein>
    <recommendedName>
        <fullName evidence="3">Zinc-finger</fullName>
    </recommendedName>
</protein>
<dbReference type="EMBL" id="CP003379">
    <property type="protein sequence ID" value="AFL86723.1"/>
    <property type="molecule type" value="Genomic_DNA"/>
</dbReference>
<evidence type="ECO:0000313" key="1">
    <source>
        <dbReference type="EMBL" id="AFL86723.1"/>
    </source>
</evidence>
<dbReference type="HOGENOM" id="CLU_993681_0_0_0"/>
<name>I3ZBV5_TERRK</name>
<sequence>MKIFGRGRHLRNEDLLLLQEHELSPLQTMRFAAHLYGCKVCQARRAALLAVSEDLEFLHEAKPQATLDDQSRRHLQSRLAEAAAAGEKSSWRHSLRQPRMLARLASVAALLSLSIAWQQAYRPFQDRMGPYEETGPKPDRALTPGAVRPADLSELCLLPDNDLDPTVPDDKVRAVFQAYGMNEHAARAYQVDYLINPQLGGDDDIENLWPEPYHSTVWNATAKDALETRLHSMVCGGQLDLAAAQHDIATDWIAAYKKYFHAERPVKTVASADGFTGFSR</sequence>
<organism evidence="1 2">
    <name type="scientific">Terriglobus roseus (strain DSM 18391 / NRRL B-41598 / KBS 63)</name>
    <dbReference type="NCBI Taxonomy" id="926566"/>
    <lineage>
        <taxon>Bacteria</taxon>
        <taxon>Pseudomonadati</taxon>
        <taxon>Acidobacteriota</taxon>
        <taxon>Terriglobia</taxon>
        <taxon>Terriglobales</taxon>
        <taxon>Acidobacteriaceae</taxon>
        <taxon>Terriglobus</taxon>
    </lineage>
</organism>